<proteinExistence type="predicted"/>
<accession>A0A7D9L6A9</accession>
<dbReference type="Proteomes" id="UP001152795">
    <property type="component" value="Unassembled WGS sequence"/>
</dbReference>
<dbReference type="EMBL" id="CACRXK020014006">
    <property type="protein sequence ID" value="CAB4026093.1"/>
    <property type="molecule type" value="Genomic_DNA"/>
</dbReference>
<organism evidence="1 2">
    <name type="scientific">Paramuricea clavata</name>
    <name type="common">Red gorgonian</name>
    <name type="synonym">Violescent sea-whip</name>
    <dbReference type="NCBI Taxonomy" id="317549"/>
    <lineage>
        <taxon>Eukaryota</taxon>
        <taxon>Metazoa</taxon>
        <taxon>Cnidaria</taxon>
        <taxon>Anthozoa</taxon>
        <taxon>Octocorallia</taxon>
        <taxon>Malacalcyonacea</taxon>
        <taxon>Plexauridae</taxon>
        <taxon>Paramuricea</taxon>
    </lineage>
</organism>
<sequence>MTGRIPYKCIAAENKLGNSSTIYYLSILDQLINPTTGISSQKFSTTENSRSDKE</sequence>
<reference evidence="1" key="1">
    <citation type="submission" date="2020-04" db="EMBL/GenBank/DDBJ databases">
        <authorList>
            <person name="Alioto T."/>
            <person name="Alioto T."/>
            <person name="Gomez Garrido J."/>
        </authorList>
    </citation>
    <scope>NUCLEOTIDE SEQUENCE</scope>
    <source>
        <strain evidence="1">A484AB</strain>
    </source>
</reference>
<name>A0A7D9L6A9_PARCT</name>
<dbReference type="AlphaFoldDB" id="A0A7D9L6A9"/>
<gene>
    <name evidence="1" type="ORF">PACLA_8A089097</name>
</gene>
<comment type="caution">
    <text evidence="1">The sequence shown here is derived from an EMBL/GenBank/DDBJ whole genome shotgun (WGS) entry which is preliminary data.</text>
</comment>
<keyword evidence="2" id="KW-1185">Reference proteome</keyword>
<evidence type="ECO:0000313" key="1">
    <source>
        <dbReference type="EMBL" id="CAB4026093.1"/>
    </source>
</evidence>
<protein>
    <submittedName>
        <fullName evidence="1">Uncharacterized protein</fullName>
    </submittedName>
</protein>
<feature type="non-terminal residue" evidence="1">
    <location>
        <position position="54"/>
    </location>
</feature>
<evidence type="ECO:0000313" key="2">
    <source>
        <dbReference type="Proteomes" id="UP001152795"/>
    </source>
</evidence>